<dbReference type="HAMAP" id="MF_00012">
    <property type="entry name" value="IlvD"/>
    <property type="match status" value="1"/>
</dbReference>
<evidence type="ECO:0000256" key="4">
    <source>
        <dbReference type="ARBA" id="ARBA00022714"/>
    </source>
</evidence>
<evidence type="ECO:0000256" key="6">
    <source>
        <dbReference type="ARBA" id="ARBA00022842"/>
    </source>
</evidence>
<evidence type="ECO:0000256" key="15">
    <source>
        <dbReference type="HAMAP-Rule" id="MF_00012"/>
    </source>
</evidence>
<feature type="binding site" evidence="15">
    <location>
        <position position="129"/>
    </location>
    <ligand>
        <name>Mg(2+)</name>
        <dbReference type="ChEBI" id="CHEBI:18420"/>
    </ligand>
</feature>
<dbReference type="InterPro" id="IPR037237">
    <property type="entry name" value="IlvD/EDD_N"/>
</dbReference>
<feature type="modified residue" description="N6-carboxylysine" evidence="15">
    <location>
        <position position="130"/>
    </location>
</feature>
<feature type="binding site" evidence="15">
    <location>
        <position position="55"/>
    </location>
    <ligand>
        <name>[2Fe-2S] cluster</name>
        <dbReference type="ChEBI" id="CHEBI:190135"/>
    </ligand>
</feature>
<organism evidence="18 19">
    <name type="scientific">Longivirga aurantiaca</name>
    <dbReference type="NCBI Taxonomy" id="1837743"/>
    <lineage>
        <taxon>Bacteria</taxon>
        <taxon>Bacillati</taxon>
        <taxon>Actinomycetota</taxon>
        <taxon>Actinomycetes</taxon>
        <taxon>Sporichthyales</taxon>
        <taxon>Sporichthyaceae</taxon>
        <taxon>Longivirga</taxon>
    </lineage>
</organism>
<evidence type="ECO:0000259" key="17">
    <source>
        <dbReference type="Pfam" id="PF24877"/>
    </source>
</evidence>
<keyword evidence="4 15" id="KW-0001">2Fe-2S</keyword>
<keyword evidence="19" id="KW-1185">Reference proteome</keyword>
<evidence type="ECO:0000313" key="19">
    <source>
        <dbReference type="Proteomes" id="UP001596138"/>
    </source>
</evidence>
<dbReference type="PROSITE" id="PS00887">
    <property type="entry name" value="ILVD_EDD_2"/>
    <property type="match status" value="1"/>
</dbReference>
<dbReference type="Pfam" id="PF00920">
    <property type="entry name" value="ILVD_EDD_N"/>
    <property type="match status" value="1"/>
</dbReference>
<dbReference type="Pfam" id="PF24877">
    <property type="entry name" value="ILV_EDD_C"/>
    <property type="match status" value="1"/>
</dbReference>
<feature type="binding site" description="via carbamate group" evidence="15">
    <location>
        <position position="130"/>
    </location>
    <ligand>
        <name>Mg(2+)</name>
        <dbReference type="ChEBI" id="CHEBI:18420"/>
    </ligand>
</feature>
<dbReference type="Gene3D" id="3.50.30.80">
    <property type="entry name" value="IlvD/EDD C-terminal domain-like"/>
    <property type="match status" value="1"/>
</dbReference>
<comment type="cofactor">
    <cofactor evidence="1 15">
        <name>Mg(2+)</name>
        <dbReference type="ChEBI" id="CHEBI:18420"/>
    </cofactor>
</comment>
<dbReference type="GO" id="GO:0004160">
    <property type="term" value="F:dihydroxy-acid dehydratase activity"/>
    <property type="evidence" value="ECO:0007669"/>
    <property type="project" value="UniProtKB-EC"/>
</dbReference>
<gene>
    <name evidence="15 18" type="primary">ilvD</name>
    <name evidence="18" type="ORF">ACFQGU_07745</name>
</gene>
<sequence>MSTETPDIKPRSRTVTDGLERAAARGMLRAVGMGDDDWVKPQIGIASSWNEITPCNLSLDRLADAAKNGVHAGGGYPLEFGTISVSDGISMGHVGMHFSLVSRDVIADSVECVFEAERLDGGVLLAGCDKSEPAMLMAAARLDIAAVFLYAGSILPGKVGDRDVTIIDAFEAVGACARGLITREEVDAIERAICPGEGACGGMYTANTMAAAAEAMGMSLPGSAAPPAVDRRRDGFAHRSGLAVVELLRRGITTRDIITRESLLNAIAVVVALGGSTNAVLHLLAIAHEAHVQLDIEDFNTVADKVPHLANVKPFGQYVMSDVDRIGGIPVVMKALLDAGLLDGDCLTVTGKTMAENLAAIAPPDPDGKILRSLSDPIHKTGGLAILSGSLAPEGAVVKTAGFDSDVFEGNARVFDGEAGAMQAVEDGTLQKDDVVVIRYEGPKGGPGMREMLAVTGAIKGAGLGKDVLLITDGRFSGGTTGLCVGHVAPEAVDGGPIAFVKDGDRIRLDAAARTLDLLVDDAELEARKAGWQPPAPKHQRGVLSKYAKLVGSARYGAVLD</sequence>
<keyword evidence="9 15" id="KW-0456">Lyase</keyword>
<feature type="active site" description="Proton acceptor" evidence="15">
    <location>
        <position position="477"/>
    </location>
</feature>
<dbReference type="InterPro" id="IPR050165">
    <property type="entry name" value="DHAD_IlvD/Edd"/>
</dbReference>
<dbReference type="InterPro" id="IPR042096">
    <property type="entry name" value="Dihydro-acid_dehy_C"/>
</dbReference>
<evidence type="ECO:0000259" key="16">
    <source>
        <dbReference type="Pfam" id="PF00920"/>
    </source>
</evidence>
<dbReference type="InterPro" id="IPR004404">
    <property type="entry name" value="DihydroxyA_deHydtase"/>
</dbReference>
<dbReference type="EMBL" id="JBHSTI010000008">
    <property type="protein sequence ID" value="MFC6237768.1"/>
    <property type="molecule type" value="Genomic_DNA"/>
</dbReference>
<dbReference type="SUPFAM" id="SSF52016">
    <property type="entry name" value="LeuD/IlvD-like"/>
    <property type="match status" value="1"/>
</dbReference>
<proteinExistence type="inferred from homology"/>
<dbReference type="Proteomes" id="UP001596138">
    <property type="component" value="Unassembled WGS sequence"/>
</dbReference>
<evidence type="ECO:0000256" key="2">
    <source>
        <dbReference type="ARBA" id="ARBA00006486"/>
    </source>
</evidence>
<accession>A0ABW1SZ78</accession>
<keyword evidence="7 15" id="KW-0408">Iron</keyword>
<evidence type="ECO:0000256" key="3">
    <source>
        <dbReference type="ARBA" id="ARBA00022605"/>
    </source>
</evidence>
<evidence type="ECO:0000256" key="1">
    <source>
        <dbReference type="ARBA" id="ARBA00001946"/>
    </source>
</evidence>
<dbReference type="NCBIfam" id="NF002068">
    <property type="entry name" value="PRK00911.1"/>
    <property type="match status" value="1"/>
</dbReference>
<comment type="catalytic activity">
    <reaction evidence="15">
        <text>(2R,3R)-2,3-dihydroxy-3-methylpentanoate = (S)-3-methyl-2-oxopentanoate + H2O</text>
        <dbReference type="Rhea" id="RHEA:27694"/>
        <dbReference type="ChEBI" id="CHEBI:15377"/>
        <dbReference type="ChEBI" id="CHEBI:35146"/>
        <dbReference type="ChEBI" id="CHEBI:49258"/>
        <dbReference type="EC" id="4.2.1.9"/>
    </reaction>
</comment>
<dbReference type="InterPro" id="IPR056740">
    <property type="entry name" value="ILV_EDD_C"/>
</dbReference>
<keyword evidence="10 15" id="KW-0100">Branched-chain amino acid biosynthesis</keyword>
<keyword evidence="5 15" id="KW-0479">Metal-binding</keyword>
<dbReference type="InterPro" id="IPR020558">
    <property type="entry name" value="DiOHA_6PGluconate_deHydtase_CS"/>
</dbReference>
<protein>
    <recommendedName>
        <fullName evidence="14 15">Dihydroxy-acid dehydratase</fullName>
        <shortName evidence="15">DAD</shortName>
        <ecNumber evidence="14 15">4.2.1.9</ecNumber>
    </recommendedName>
</protein>
<comment type="similarity">
    <text evidence="2 15">Belongs to the IlvD/Edd family.</text>
</comment>
<name>A0ABW1SZ78_9ACTN</name>
<comment type="function">
    <text evidence="15">Functions in the biosynthesis of branched-chain amino acids. Catalyzes the dehydration of (2R,3R)-2,3-dihydroxy-3-methylpentanoate (2,3-dihydroxy-3-methylvalerate) into 2-oxo-3-methylpentanoate (2-oxo-3-methylvalerate) and of (2R)-2,3-dihydroxy-3-methylbutanoate (2,3-dihydroxyisovalerate) into 2-oxo-3-methylbutanoate (2-oxoisovalerate), the penultimate precursor to L-isoleucine and L-valine, respectively.</text>
</comment>
<reference evidence="19" key="1">
    <citation type="journal article" date="2019" name="Int. J. Syst. Evol. Microbiol.">
        <title>The Global Catalogue of Microorganisms (GCM) 10K type strain sequencing project: providing services to taxonomists for standard genome sequencing and annotation.</title>
        <authorList>
            <consortium name="The Broad Institute Genomics Platform"/>
            <consortium name="The Broad Institute Genome Sequencing Center for Infectious Disease"/>
            <person name="Wu L."/>
            <person name="Ma J."/>
        </authorList>
    </citation>
    <scope>NUCLEOTIDE SEQUENCE [LARGE SCALE GENOMIC DNA]</scope>
    <source>
        <strain evidence="19">CGMCC 4.7317</strain>
    </source>
</reference>
<dbReference type="PANTHER" id="PTHR21000:SF5">
    <property type="entry name" value="DIHYDROXY-ACID DEHYDRATASE, MITOCHONDRIAL"/>
    <property type="match status" value="1"/>
</dbReference>
<dbReference type="SUPFAM" id="SSF143975">
    <property type="entry name" value="IlvD/EDD N-terminal domain-like"/>
    <property type="match status" value="1"/>
</dbReference>
<dbReference type="InterPro" id="IPR000581">
    <property type="entry name" value="ILV_EDD_N"/>
</dbReference>
<comment type="subunit">
    <text evidence="15">Homodimer.</text>
</comment>
<evidence type="ECO:0000256" key="11">
    <source>
        <dbReference type="ARBA" id="ARBA00029304"/>
    </source>
</evidence>
<comment type="caution">
    <text evidence="15">Lacks conserved residue(s) required for the propagation of feature annotation.</text>
</comment>
<evidence type="ECO:0000256" key="14">
    <source>
        <dbReference type="ARBA" id="ARBA00029490"/>
    </source>
</evidence>
<keyword evidence="6 15" id="KW-0460">Magnesium</keyword>
<dbReference type="EC" id="4.2.1.9" evidence="14 15"/>
<dbReference type="RefSeq" id="WP_386765373.1">
    <property type="nucleotide sequence ID" value="NZ_JBHSTI010000008.1"/>
</dbReference>
<keyword evidence="3 15" id="KW-0028">Amino-acid biosynthesis</keyword>
<dbReference type="PROSITE" id="PS00886">
    <property type="entry name" value="ILVD_EDD_1"/>
    <property type="match status" value="1"/>
</dbReference>
<evidence type="ECO:0000256" key="5">
    <source>
        <dbReference type="ARBA" id="ARBA00022723"/>
    </source>
</evidence>
<comment type="cofactor">
    <cofactor evidence="15">
        <name>[2Fe-2S] cluster</name>
        <dbReference type="ChEBI" id="CHEBI:190135"/>
    </cofactor>
    <text evidence="15">Binds 1 [2Fe-2S] cluster per subunit. This cluster acts as a Lewis acid cofactor.</text>
</comment>
<evidence type="ECO:0000256" key="7">
    <source>
        <dbReference type="ARBA" id="ARBA00023004"/>
    </source>
</evidence>
<feature type="domain" description="Dihydroxy-acid/6-phosphogluconate dehydratase C-terminal" evidence="17">
    <location>
        <begin position="369"/>
        <end position="558"/>
    </location>
</feature>
<comment type="catalytic activity">
    <reaction evidence="11">
        <text>(2R)-2,3-dihydroxy-3-methylbutanoate = 3-methyl-2-oxobutanoate + H2O</text>
        <dbReference type="Rhea" id="RHEA:24809"/>
        <dbReference type="ChEBI" id="CHEBI:11851"/>
        <dbReference type="ChEBI" id="CHEBI:15377"/>
        <dbReference type="ChEBI" id="CHEBI:49072"/>
        <dbReference type="EC" id="4.2.1.9"/>
    </reaction>
    <physiologicalReaction direction="left-to-right" evidence="11">
        <dbReference type="Rhea" id="RHEA:24810"/>
    </physiologicalReaction>
</comment>
<dbReference type="NCBIfam" id="TIGR00110">
    <property type="entry name" value="ilvD"/>
    <property type="match status" value="1"/>
</dbReference>
<evidence type="ECO:0000313" key="18">
    <source>
        <dbReference type="EMBL" id="MFC6237768.1"/>
    </source>
</evidence>
<feature type="binding site" evidence="15">
    <location>
        <position position="451"/>
    </location>
    <ligand>
        <name>Mg(2+)</name>
        <dbReference type="ChEBI" id="CHEBI:18420"/>
    </ligand>
</feature>
<feature type="binding site" evidence="15">
    <location>
        <position position="87"/>
    </location>
    <ligand>
        <name>Mg(2+)</name>
        <dbReference type="ChEBI" id="CHEBI:18420"/>
    </ligand>
</feature>
<evidence type="ECO:0000256" key="13">
    <source>
        <dbReference type="ARBA" id="ARBA00029437"/>
    </source>
</evidence>
<dbReference type="PANTHER" id="PTHR21000">
    <property type="entry name" value="DIHYDROXY-ACID DEHYDRATASE DAD"/>
    <property type="match status" value="1"/>
</dbReference>
<evidence type="ECO:0000256" key="12">
    <source>
        <dbReference type="ARBA" id="ARBA00029436"/>
    </source>
</evidence>
<evidence type="ECO:0000256" key="10">
    <source>
        <dbReference type="ARBA" id="ARBA00023304"/>
    </source>
</evidence>
<feature type="domain" description="Dihydroxy-acid/6-phosphogluconate dehydratase N-terminal" evidence="16">
    <location>
        <begin position="40"/>
        <end position="357"/>
    </location>
</feature>
<comment type="pathway">
    <text evidence="13 15">Amino-acid biosynthesis; L-isoleucine biosynthesis; L-isoleucine from 2-oxobutanoate: step 3/4.</text>
</comment>
<comment type="pathway">
    <text evidence="12 15">Amino-acid biosynthesis; L-valine biosynthesis; L-valine from pyruvate: step 3/4.</text>
</comment>
<evidence type="ECO:0000256" key="9">
    <source>
        <dbReference type="ARBA" id="ARBA00023239"/>
    </source>
</evidence>
<evidence type="ECO:0000256" key="8">
    <source>
        <dbReference type="ARBA" id="ARBA00023014"/>
    </source>
</evidence>
<keyword evidence="8 15" id="KW-0411">Iron-sulfur</keyword>
<comment type="caution">
    <text evidence="18">The sequence shown here is derived from an EMBL/GenBank/DDBJ whole genome shotgun (WGS) entry which is preliminary data.</text>
</comment>